<name>A0A8D8Z912_9HEMI</name>
<dbReference type="InterPro" id="IPR036514">
    <property type="entry name" value="SGNH_hydro_sf"/>
</dbReference>
<feature type="compositionally biased region" description="Polar residues" evidence="2">
    <location>
        <begin position="191"/>
        <end position="210"/>
    </location>
</feature>
<proteinExistence type="predicted"/>
<dbReference type="SUPFAM" id="SSF52266">
    <property type="entry name" value="SGNH hydrolase"/>
    <property type="match status" value="1"/>
</dbReference>
<dbReference type="CDD" id="cd00229">
    <property type="entry name" value="SGNH_hydrolase"/>
    <property type="match status" value="1"/>
</dbReference>
<evidence type="ECO:0000313" key="3">
    <source>
        <dbReference type="EMBL" id="CAG6743288.1"/>
    </source>
</evidence>
<evidence type="ECO:0000256" key="1">
    <source>
        <dbReference type="SAM" id="Coils"/>
    </source>
</evidence>
<reference evidence="3" key="1">
    <citation type="submission" date="2021-05" db="EMBL/GenBank/DDBJ databases">
        <authorList>
            <person name="Alioto T."/>
            <person name="Alioto T."/>
            <person name="Gomez Garrido J."/>
        </authorList>
    </citation>
    <scope>NUCLEOTIDE SEQUENCE</scope>
</reference>
<feature type="region of interest" description="Disordered" evidence="2">
    <location>
        <begin position="188"/>
        <end position="211"/>
    </location>
</feature>
<dbReference type="EMBL" id="HBUF01445563">
    <property type="protein sequence ID" value="CAG6743288.1"/>
    <property type="molecule type" value="Transcribed_RNA"/>
</dbReference>
<organism evidence="3">
    <name type="scientific">Cacopsylla melanoneura</name>
    <dbReference type="NCBI Taxonomy" id="428564"/>
    <lineage>
        <taxon>Eukaryota</taxon>
        <taxon>Metazoa</taxon>
        <taxon>Ecdysozoa</taxon>
        <taxon>Arthropoda</taxon>
        <taxon>Hexapoda</taxon>
        <taxon>Insecta</taxon>
        <taxon>Pterygota</taxon>
        <taxon>Neoptera</taxon>
        <taxon>Paraneoptera</taxon>
        <taxon>Hemiptera</taxon>
        <taxon>Sternorrhyncha</taxon>
        <taxon>Psylloidea</taxon>
        <taxon>Psyllidae</taxon>
        <taxon>Psyllinae</taxon>
        <taxon>Cacopsylla</taxon>
    </lineage>
</organism>
<dbReference type="AlphaFoldDB" id="A0A8D8Z912"/>
<protein>
    <submittedName>
        <fullName evidence="3">Uncharacterized protein</fullName>
    </submittedName>
</protein>
<dbReference type="Gene3D" id="3.40.50.1110">
    <property type="entry name" value="SGNH hydrolase"/>
    <property type="match status" value="1"/>
</dbReference>
<feature type="coiled-coil region" evidence="1">
    <location>
        <begin position="215"/>
        <end position="249"/>
    </location>
</feature>
<sequence length="624" mass="69996">MNSSVLVFSNKNKTRVTYKSQTFLFNDNQSNNTGISFRCSHKECGAYIVLDDDKTKIINANPEHMNHNMITQKLRSNTKKHIPQKAAPKLTSLKSNKQNTKKVTFNEQSTSPRNINCTTEANKTPEIITQSDVTNSDQVTYAAPQEDPAPSTCTPIPTPLTGDSNLSIVIPITNTSRYTVPTHTMHDNSNEHNINNSAFSSNSVGTQTENENWDRDNLMRKIRDRDSEIENLKQTIIALEQYIQNQEARQEIQQAKQPPAAHNGNKVTCHIIGDSHVRGLRDKLSSLLPKGSTVESFFQPGAGFHPVATTIKRSPNLINTSPGDTVILICGTNDIGTTKWEQIQEAIDELLLKFRDCKSICFVGTPLRYKNKHVNFHINRFNAKVKKYLSSKSCAIMFLDPNSFLKRTDYAKDGLHLNGKGKGKLCNKIKNKILAQSQPVPQTRQSHSIIPQFNPEDSILNIDSILNCDNLIDFDFDRIQVNGNSIADVNNREEINFDPSNPNYYDNFPELRSSKAKGSPHQVMNRTISNIEDGNNTTYLESPGIPGHVYNLLNNEPSTSTNYYRLAPICNSSVQDTSIVFTNRSRSNNMHNSSIFPSPITRIEPGFNRSNRTNFNDPGQAPVI</sequence>
<keyword evidence="1" id="KW-0175">Coiled coil</keyword>
<feature type="region of interest" description="Disordered" evidence="2">
    <location>
        <begin position="88"/>
        <end position="118"/>
    </location>
</feature>
<accession>A0A8D8Z912</accession>
<feature type="compositionally biased region" description="Polar residues" evidence="2">
    <location>
        <begin position="92"/>
        <end position="118"/>
    </location>
</feature>
<evidence type="ECO:0000256" key="2">
    <source>
        <dbReference type="SAM" id="MobiDB-lite"/>
    </source>
</evidence>